<dbReference type="Proteomes" id="UP001519460">
    <property type="component" value="Unassembled WGS sequence"/>
</dbReference>
<evidence type="ECO:0000313" key="2">
    <source>
        <dbReference type="Proteomes" id="UP001519460"/>
    </source>
</evidence>
<evidence type="ECO:0000313" key="1">
    <source>
        <dbReference type="EMBL" id="KAK7500244.1"/>
    </source>
</evidence>
<dbReference type="AlphaFoldDB" id="A0ABD0LML1"/>
<dbReference type="EMBL" id="JACVVK020000038">
    <property type="protein sequence ID" value="KAK7500244.1"/>
    <property type="molecule type" value="Genomic_DNA"/>
</dbReference>
<protein>
    <submittedName>
        <fullName evidence="1">Uncharacterized protein</fullName>
    </submittedName>
</protein>
<sequence length="98" mass="10403">MARRSGRSDRGSDTDPSLVRGLSVTANSYTLIPVPAASPNHRPFLPAAGMSAPCDDDGLTFQSVQVAEAVLFFSRVGCHLPSAQFGEVCTFFSVSPDR</sequence>
<comment type="caution">
    <text evidence="1">The sequence shown here is derived from an EMBL/GenBank/DDBJ whole genome shotgun (WGS) entry which is preliminary data.</text>
</comment>
<reference evidence="1 2" key="1">
    <citation type="journal article" date="2023" name="Sci. Data">
        <title>Genome assembly of the Korean intertidal mud-creeper Batillaria attramentaria.</title>
        <authorList>
            <person name="Patra A.K."/>
            <person name="Ho P.T."/>
            <person name="Jun S."/>
            <person name="Lee S.J."/>
            <person name="Kim Y."/>
            <person name="Won Y.J."/>
        </authorList>
    </citation>
    <scope>NUCLEOTIDE SEQUENCE [LARGE SCALE GENOMIC DNA]</scope>
    <source>
        <strain evidence="1">Wonlab-2016</strain>
    </source>
</reference>
<organism evidence="1 2">
    <name type="scientific">Batillaria attramentaria</name>
    <dbReference type="NCBI Taxonomy" id="370345"/>
    <lineage>
        <taxon>Eukaryota</taxon>
        <taxon>Metazoa</taxon>
        <taxon>Spiralia</taxon>
        <taxon>Lophotrochozoa</taxon>
        <taxon>Mollusca</taxon>
        <taxon>Gastropoda</taxon>
        <taxon>Caenogastropoda</taxon>
        <taxon>Sorbeoconcha</taxon>
        <taxon>Cerithioidea</taxon>
        <taxon>Batillariidae</taxon>
        <taxon>Batillaria</taxon>
    </lineage>
</organism>
<name>A0ABD0LML1_9CAEN</name>
<gene>
    <name evidence="1" type="ORF">BaRGS_00008467</name>
</gene>
<proteinExistence type="predicted"/>
<accession>A0ABD0LML1</accession>
<keyword evidence="2" id="KW-1185">Reference proteome</keyword>